<comment type="caution">
    <text evidence="20">The sequence shown here is derived from an EMBL/GenBank/DDBJ whole genome shotgun (WGS) entry which is preliminary data.</text>
</comment>
<evidence type="ECO:0000256" key="2">
    <source>
        <dbReference type="ARBA" id="ARBA00001947"/>
    </source>
</evidence>
<dbReference type="PRINTS" id="PR00934">
    <property type="entry name" value="XHISDIPTASE"/>
</dbReference>
<keyword evidence="6" id="KW-0862">Zinc</keyword>
<evidence type="ECO:0000256" key="16">
    <source>
        <dbReference type="ARBA" id="ARBA00076004"/>
    </source>
</evidence>
<comment type="cofactor">
    <cofactor evidence="1">
        <name>Co(2+)</name>
        <dbReference type="ChEBI" id="CHEBI:48828"/>
    </cofactor>
</comment>
<dbReference type="InterPro" id="IPR001160">
    <property type="entry name" value="Peptidase_M20C"/>
</dbReference>
<dbReference type="GO" id="GO:0070573">
    <property type="term" value="F:metallodipeptidase activity"/>
    <property type="evidence" value="ECO:0007669"/>
    <property type="project" value="TreeGrafter"/>
</dbReference>
<protein>
    <recommendedName>
        <fullName evidence="14">Cytosol non-specific dipeptidase</fullName>
        <ecNumber evidence="11">3.4.13.18</ecNumber>
    </recommendedName>
    <alternativeName>
        <fullName evidence="17">Aminoacyl-histidine dipeptidase</fullName>
    </alternativeName>
    <alternativeName>
        <fullName evidence="16">Beta-alanyl-histidine dipeptidase</fullName>
    </alternativeName>
    <alternativeName>
        <fullName evidence="15">Carnosinase</fullName>
    </alternativeName>
    <alternativeName>
        <fullName evidence="12">Peptidase D</fullName>
    </alternativeName>
    <alternativeName>
        <fullName evidence="18">Xaa-His dipeptidase</fullName>
    </alternativeName>
</protein>
<dbReference type="EMBL" id="QDKH01000022">
    <property type="protein sequence ID" value="PWC12651.1"/>
    <property type="molecule type" value="Genomic_DNA"/>
</dbReference>
<accession>A0A2U1TTC4</accession>
<evidence type="ECO:0000256" key="15">
    <source>
        <dbReference type="ARBA" id="ARBA00075285"/>
    </source>
</evidence>
<evidence type="ECO:0000256" key="8">
    <source>
        <dbReference type="ARBA" id="ARBA00023049"/>
    </source>
</evidence>
<dbReference type="PANTHER" id="PTHR43501:SF1">
    <property type="entry name" value="CYTOSOL NON-SPECIFIC DIPEPTIDASE"/>
    <property type="match status" value="1"/>
</dbReference>
<organism evidence="20 21">
    <name type="scientific">Brenneria corticis</name>
    <dbReference type="NCBI Taxonomy" id="2173106"/>
    <lineage>
        <taxon>Bacteria</taxon>
        <taxon>Pseudomonadati</taxon>
        <taxon>Pseudomonadota</taxon>
        <taxon>Gammaproteobacteria</taxon>
        <taxon>Enterobacterales</taxon>
        <taxon>Pectobacteriaceae</taxon>
        <taxon>Brenneria</taxon>
    </lineage>
</organism>
<evidence type="ECO:0000256" key="14">
    <source>
        <dbReference type="ARBA" id="ARBA00071271"/>
    </source>
</evidence>
<dbReference type="FunFam" id="3.40.630.10:FF:000018">
    <property type="entry name" value="Aminoacyl-histidine dipeptidase PepD"/>
    <property type="match status" value="1"/>
</dbReference>
<evidence type="ECO:0000256" key="17">
    <source>
        <dbReference type="ARBA" id="ARBA00077688"/>
    </source>
</evidence>
<evidence type="ECO:0000313" key="20">
    <source>
        <dbReference type="EMBL" id="PWC12651.1"/>
    </source>
</evidence>
<evidence type="ECO:0000259" key="19">
    <source>
        <dbReference type="Pfam" id="PF07687"/>
    </source>
</evidence>
<comment type="catalytic activity">
    <reaction evidence="10">
        <text>Hydrolysis of dipeptides, preferentially hydrophobic dipeptides including prolyl amino acids.</text>
        <dbReference type="EC" id="3.4.13.18"/>
    </reaction>
</comment>
<dbReference type="FunFam" id="3.40.630.10:FF:000015">
    <property type="entry name" value="Aminoacyl-histidine dipeptidase PepD"/>
    <property type="match status" value="1"/>
</dbReference>
<keyword evidence="8" id="KW-0482">Metalloprotease</keyword>
<reference evidence="20 21" key="1">
    <citation type="submission" date="2018-04" db="EMBL/GenBank/DDBJ databases">
        <title>Brenneria corticis sp.nov.</title>
        <authorList>
            <person name="Li Y."/>
        </authorList>
    </citation>
    <scope>NUCLEOTIDE SEQUENCE [LARGE SCALE GENOMIC DNA]</scope>
    <source>
        <strain evidence="20 21">CFCC 11842</strain>
    </source>
</reference>
<evidence type="ECO:0000256" key="3">
    <source>
        <dbReference type="ARBA" id="ARBA00022670"/>
    </source>
</evidence>
<evidence type="ECO:0000256" key="7">
    <source>
        <dbReference type="ARBA" id="ARBA00022997"/>
    </source>
</evidence>
<evidence type="ECO:0000313" key="21">
    <source>
        <dbReference type="Proteomes" id="UP000296159"/>
    </source>
</evidence>
<evidence type="ECO:0000256" key="1">
    <source>
        <dbReference type="ARBA" id="ARBA00001941"/>
    </source>
</evidence>
<sequence>MSELSQLTPQPLWDIFAKICSIPHPSYHEEALAAHILAWAQEKGIYAERDQVGNILLRKAATPGMENRKPVVLQAHLDMVPQKNNDTAHDFTKDPIQPYIDGEWVKARGTTLGADNGIGMASALAVLSDSGVKHGPLEVLLTMTEESGMDGAFGLQPNWLQGEILINTDSEQEGEVYMGCAGGIDFITRLPLEREALPAGYQTLTLTLKGLKGGHSGCDIHLGLGNANKLLARFLFKQTDKLDIRILALNGGTLRNAIPREAFATLALPAANVGQFKTLSQEYLSLLKNELAVVEKNLTLLVEESDSTAQALTKDVGARLLALLNAMPNGVIRMSDVVKGVVETSLNIGVVSTDEKQAEINCLIRSLIDSGKDAVVGSLTALGQLAGAETTPKGGYPGWQPDANSQVMQLVRETYQKLFNKTPDIMVIHAGLECGLFKEPYPDMDMVSIGPTITGPHSPDEQVHIASVGQYWQLLTALLKAIPERA</sequence>
<evidence type="ECO:0000256" key="4">
    <source>
        <dbReference type="ARBA" id="ARBA00022723"/>
    </source>
</evidence>
<dbReference type="SUPFAM" id="SSF53187">
    <property type="entry name" value="Zn-dependent exopeptidases"/>
    <property type="match status" value="1"/>
</dbReference>
<dbReference type="Pfam" id="PF01546">
    <property type="entry name" value="Peptidase_M20"/>
    <property type="match status" value="1"/>
</dbReference>
<evidence type="ECO:0000256" key="11">
    <source>
        <dbReference type="ARBA" id="ARBA00038976"/>
    </source>
</evidence>
<feature type="domain" description="Peptidase M20 dimerisation" evidence="19">
    <location>
        <begin position="207"/>
        <end position="292"/>
    </location>
</feature>
<dbReference type="InterPro" id="IPR002933">
    <property type="entry name" value="Peptidase_M20"/>
</dbReference>
<gene>
    <name evidence="20" type="ORF">DDT56_17040</name>
</gene>
<keyword evidence="21" id="KW-1185">Reference proteome</keyword>
<keyword evidence="3" id="KW-0645">Protease</keyword>
<name>A0A2U1TTC4_9GAMM</name>
<dbReference type="GO" id="GO:0006508">
    <property type="term" value="P:proteolysis"/>
    <property type="evidence" value="ECO:0007669"/>
    <property type="project" value="UniProtKB-KW"/>
</dbReference>
<dbReference type="GO" id="GO:0046872">
    <property type="term" value="F:metal ion binding"/>
    <property type="evidence" value="ECO:0007669"/>
    <property type="project" value="UniProtKB-KW"/>
</dbReference>
<dbReference type="EC" id="3.4.13.18" evidence="11"/>
<dbReference type="InterPro" id="IPR011650">
    <property type="entry name" value="Peptidase_M20_dimer"/>
</dbReference>
<keyword evidence="5" id="KW-0378">Hydrolase</keyword>
<keyword evidence="4" id="KW-0479">Metal-binding</keyword>
<dbReference type="AlphaFoldDB" id="A0A2U1TTC4"/>
<dbReference type="Pfam" id="PF07687">
    <property type="entry name" value="M20_dimer"/>
    <property type="match status" value="1"/>
</dbReference>
<evidence type="ECO:0000256" key="5">
    <source>
        <dbReference type="ARBA" id="ARBA00022801"/>
    </source>
</evidence>
<proteinExistence type="inferred from homology"/>
<dbReference type="GO" id="GO:0005829">
    <property type="term" value="C:cytosol"/>
    <property type="evidence" value="ECO:0007669"/>
    <property type="project" value="TreeGrafter"/>
</dbReference>
<evidence type="ECO:0000256" key="12">
    <source>
        <dbReference type="ARBA" id="ARBA00044252"/>
    </source>
</evidence>
<comment type="cofactor">
    <cofactor evidence="2">
        <name>Zn(2+)</name>
        <dbReference type="ChEBI" id="CHEBI:29105"/>
    </cofactor>
</comment>
<dbReference type="Proteomes" id="UP000296159">
    <property type="component" value="Unassembled WGS sequence"/>
</dbReference>
<dbReference type="CDD" id="cd03890">
    <property type="entry name" value="M20_pepD"/>
    <property type="match status" value="1"/>
</dbReference>
<comment type="similarity">
    <text evidence="13">Belongs to the peptidase M20C family.</text>
</comment>
<keyword evidence="9" id="KW-0170">Cobalt</keyword>
<dbReference type="RefSeq" id="WP_136167622.1">
    <property type="nucleotide sequence ID" value="NZ_KZ819086.1"/>
</dbReference>
<dbReference type="NCBIfam" id="TIGR01893">
    <property type="entry name" value="aa-his-dipept"/>
    <property type="match status" value="1"/>
</dbReference>
<dbReference type="PANTHER" id="PTHR43501">
    <property type="entry name" value="CYTOSOL NON-SPECIFIC DIPEPTIDASE"/>
    <property type="match status" value="1"/>
</dbReference>
<evidence type="ECO:0000256" key="9">
    <source>
        <dbReference type="ARBA" id="ARBA00023285"/>
    </source>
</evidence>
<dbReference type="PIRSF" id="PIRSF016599">
    <property type="entry name" value="Xaa-His_dipept"/>
    <property type="match status" value="1"/>
</dbReference>
<evidence type="ECO:0000256" key="13">
    <source>
        <dbReference type="ARBA" id="ARBA00061423"/>
    </source>
</evidence>
<keyword evidence="7" id="KW-0224">Dipeptidase</keyword>
<evidence type="ECO:0000256" key="6">
    <source>
        <dbReference type="ARBA" id="ARBA00022833"/>
    </source>
</evidence>
<dbReference type="Gene3D" id="3.40.630.10">
    <property type="entry name" value="Zn peptidases"/>
    <property type="match status" value="2"/>
</dbReference>
<evidence type="ECO:0000256" key="10">
    <source>
        <dbReference type="ARBA" id="ARBA00036421"/>
    </source>
</evidence>
<evidence type="ECO:0000256" key="18">
    <source>
        <dbReference type="ARBA" id="ARBA00078074"/>
    </source>
</evidence>